<sequence>MAPFRIDHRVTDAVIGDRHEPWISLMQFVTVWGDTLTLALVVIGVVVLAWLAGRIDFAALIVFGSLTGYGLMAALKLIFARDRPPVADRLIDVGGASFPSGHAMMSMIVYGLAAIMAHRMYPRVRRHAWWLLGAPLLVGLVGFSRVYLGVHWLSDVLFGWLFGLIWVTVCVAAHIQGSRRRQARRAAARAAASSDRSARIASMSS</sequence>
<keyword evidence="1" id="KW-0812">Transmembrane</keyword>
<dbReference type="CDD" id="cd03392">
    <property type="entry name" value="PAP2_like_2"/>
    <property type="match status" value="1"/>
</dbReference>
<evidence type="ECO:0000259" key="2">
    <source>
        <dbReference type="SMART" id="SM00014"/>
    </source>
</evidence>
<feature type="transmembrane region" description="Helical" evidence="1">
    <location>
        <begin position="31"/>
        <end position="51"/>
    </location>
</feature>
<name>A0A7I9V7N7_9ACTN</name>
<dbReference type="InterPro" id="IPR000326">
    <property type="entry name" value="PAP2/HPO"/>
</dbReference>
<dbReference type="OrthoDB" id="5289372at2"/>
<dbReference type="PANTHER" id="PTHR14969:SF13">
    <property type="entry name" value="AT30094P"/>
    <property type="match status" value="1"/>
</dbReference>
<feature type="transmembrane region" description="Helical" evidence="1">
    <location>
        <begin position="156"/>
        <end position="175"/>
    </location>
</feature>
<feature type="transmembrane region" description="Helical" evidence="1">
    <location>
        <begin position="99"/>
        <end position="117"/>
    </location>
</feature>
<evidence type="ECO:0000313" key="4">
    <source>
        <dbReference type="Proteomes" id="UP000444960"/>
    </source>
</evidence>
<feature type="transmembrane region" description="Helical" evidence="1">
    <location>
        <begin position="129"/>
        <end position="150"/>
    </location>
</feature>
<keyword evidence="1" id="KW-1133">Transmembrane helix</keyword>
<protein>
    <recommendedName>
        <fullName evidence="2">Phosphatidic acid phosphatase type 2/haloperoxidase domain-containing protein</fullName>
    </recommendedName>
</protein>
<feature type="transmembrane region" description="Helical" evidence="1">
    <location>
        <begin position="58"/>
        <end position="79"/>
    </location>
</feature>
<dbReference type="SMART" id="SM00014">
    <property type="entry name" value="acidPPc"/>
    <property type="match status" value="1"/>
</dbReference>
<keyword evidence="4" id="KW-1185">Reference proteome</keyword>
<organism evidence="3 4">
    <name type="scientific">Gordonia spumicola</name>
    <dbReference type="NCBI Taxonomy" id="589161"/>
    <lineage>
        <taxon>Bacteria</taxon>
        <taxon>Bacillati</taxon>
        <taxon>Actinomycetota</taxon>
        <taxon>Actinomycetes</taxon>
        <taxon>Mycobacteriales</taxon>
        <taxon>Gordoniaceae</taxon>
        <taxon>Gordonia</taxon>
    </lineage>
</organism>
<dbReference type="InterPro" id="IPR036938">
    <property type="entry name" value="PAP2/HPO_sf"/>
</dbReference>
<evidence type="ECO:0000256" key="1">
    <source>
        <dbReference type="SAM" id="Phobius"/>
    </source>
</evidence>
<dbReference type="EMBL" id="BJOV01000003">
    <property type="protein sequence ID" value="GEE01093.1"/>
    <property type="molecule type" value="Genomic_DNA"/>
</dbReference>
<comment type="caution">
    <text evidence="3">The sequence shown here is derived from an EMBL/GenBank/DDBJ whole genome shotgun (WGS) entry which is preliminary data.</text>
</comment>
<dbReference type="Pfam" id="PF01569">
    <property type="entry name" value="PAP2"/>
    <property type="match status" value="1"/>
</dbReference>
<keyword evidence="1" id="KW-0472">Membrane</keyword>
<proteinExistence type="predicted"/>
<evidence type="ECO:0000313" key="3">
    <source>
        <dbReference type="EMBL" id="GEE01093.1"/>
    </source>
</evidence>
<dbReference type="Gene3D" id="1.20.144.10">
    <property type="entry name" value="Phosphatidic acid phosphatase type 2/haloperoxidase"/>
    <property type="match status" value="1"/>
</dbReference>
<accession>A0A7I9V7N7</accession>
<gene>
    <name evidence="3" type="ORF">nbrc107696_15390</name>
</gene>
<dbReference type="SUPFAM" id="SSF48317">
    <property type="entry name" value="Acid phosphatase/Vanadium-dependent haloperoxidase"/>
    <property type="match status" value="1"/>
</dbReference>
<dbReference type="Proteomes" id="UP000444960">
    <property type="component" value="Unassembled WGS sequence"/>
</dbReference>
<dbReference type="PANTHER" id="PTHR14969">
    <property type="entry name" value="SPHINGOSINE-1-PHOSPHATE PHOSPHOHYDROLASE"/>
    <property type="match status" value="1"/>
</dbReference>
<feature type="domain" description="Phosphatidic acid phosphatase type 2/haloperoxidase" evidence="2">
    <location>
        <begin position="58"/>
        <end position="171"/>
    </location>
</feature>
<dbReference type="AlphaFoldDB" id="A0A7I9V7N7"/>
<dbReference type="RefSeq" id="WP_161894932.1">
    <property type="nucleotide sequence ID" value="NZ_BJOV01000003.1"/>
</dbReference>
<reference evidence="4" key="1">
    <citation type="submission" date="2019-06" db="EMBL/GenBank/DDBJ databases">
        <title>Gordonia isolated from sludge of a wastewater treatment plant.</title>
        <authorList>
            <person name="Tamura T."/>
            <person name="Aoyama K."/>
            <person name="Kang Y."/>
            <person name="Saito S."/>
            <person name="Akiyama N."/>
            <person name="Yazawa K."/>
            <person name="Gonoi T."/>
            <person name="Mikami Y."/>
        </authorList>
    </citation>
    <scope>NUCLEOTIDE SEQUENCE [LARGE SCALE GENOMIC DNA]</scope>
    <source>
        <strain evidence="4">NBRC 107696</strain>
    </source>
</reference>